<evidence type="ECO:0000256" key="2">
    <source>
        <dbReference type="SAM" id="Phobius"/>
    </source>
</evidence>
<feature type="region of interest" description="Disordered" evidence="1">
    <location>
        <begin position="1"/>
        <end position="26"/>
    </location>
</feature>
<feature type="transmembrane region" description="Helical" evidence="2">
    <location>
        <begin position="51"/>
        <end position="71"/>
    </location>
</feature>
<dbReference type="EMBL" id="ML179501">
    <property type="protein sequence ID" value="THU86361.1"/>
    <property type="molecule type" value="Genomic_DNA"/>
</dbReference>
<organism evidence="3 4">
    <name type="scientific">Dendrothele bispora (strain CBS 962.96)</name>
    <dbReference type="NCBI Taxonomy" id="1314807"/>
    <lineage>
        <taxon>Eukaryota</taxon>
        <taxon>Fungi</taxon>
        <taxon>Dikarya</taxon>
        <taxon>Basidiomycota</taxon>
        <taxon>Agaricomycotina</taxon>
        <taxon>Agaricomycetes</taxon>
        <taxon>Agaricomycetidae</taxon>
        <taxon>Agaricales</taxon>
        <taxon>Agaricales incertae sedis</taxon>
        <taxon>Dendrothele</taxon>
    </lineage>
</organism>
<sequence>MHPGTRRSALGPVRLINSSSSSSSPPSLLLIAEGPQLLLLLFLLHGLSYLSWVYCEFFYLVLYYTLTFLWYSRTC</sequence>
<dbReference type="Proteomes" id="UP000297245">
    <property type="component" value="Unassembled WGS sequence"/>
</dbReference>
<name>A0A4S8LCE3_DENBC</name>
<keyword evidence="2" id="KW-1133">Transmembrane helix</keyword>
<keyword evidence="2" id="KW-0472">Membrane</keyword>
<evidence type="ECO:0000313" key="4">
    <source>
        <dbReference type="Proteomes" id="UP000297245"/>
    </source>
</evidence>
<accession>A0A4S8LCE3</accession>
<protein>
    <submittedName>
        <fullName evidence="3">Uncharacterized protein</fullName>
    </submittedName>
</protein>
<keyword evidence="4" id="KW-1185">Reference proteome</keyword>
<proteinExistence type="predicted"/>
<gene>
    <name evidence="3" type="ORF">K435DRAFT_367261</name>
</gene>
<dbReference type="AlphaFoldDB" id="A0A4S8LCE3"/>
<reference evidence="3 4" key="1">
    <citation type="journal article" date="2019" name="Nat. Ecol. Evol.">
        <title>Megaphylogeny resolves global patterns of mushroom evolution.</title>
        <authorList>
            <person name="Varga T."/>
            <person name="Krizsan K."/>
            <person name="Foldi C."/>
            <person name="Dima B."/>
            <person name="Sanchez-Garcia M."/>
            <person name="Sanchez-Ramirez S."/>
            <person name="Szollosi G.J."/>
            <person name="Szarkandi J.G."/>
            <person name="Papp V."/>
            <person name="Albert L."/>
            <person name="Andreopoulos W."/>
            <person name="Angelini C."/>
            <person name="Antonin V."/>
            <person name="Barry K.W."/>
            <person name="Bougher N.L."/>
            <person name="Buchanan P."/>
            <person name="Buyck B."/>
            <person name="Bense V."/>
            <person name="Catcheside P."/>
            <person name="Chovatia M."/>
            <person name="Cooper J."/>
            <person name="Damon W."/>
            <person name="Desjardin D."/>
            <person name="Finy P."/>
            <person name="Geml J."/>
            <person name="Haridas S."/>
            <person name="Hughes K."/>
            <person name="Justo A."/>
            <person name="Karasinski D."/>
            <person name="Kautmanova I."/>
            <person name="Kiss B."/>
            <person name="Kocsube S."/>
            <person name="Kotiranta H."/>
            <person name="LaButti K.M."/>
            <person name="Lechner B.E."/>
            <person name="Liimatainen K."/>
            <person name="Lipzen A."/>
            <person name="Lukacs Z."/>
            <person name="Mihaltcheva S."/>
            <person name="Morgado L.N."/>
            <person name="Niskanen T."/>
            <person name="Noordeloos M.E."/>
            <person name="Ohm R.A."/>
            <person name="Ortiz-Santana B."/>
            <person name="Ovrebo C."/>
            <person name="Racz N."/>
            <person name="Riley R."/>
            <person name="Savchenko A."/>
            <person name="Shiryaev A."/>
            <person name="Soop K."/>
            <person name="Spirin V."/>
            <person name="Szebenyi C."/>
            <person name="Tomsovsky M."/>
            <person name="Tulloss R.E."/>
            <person name="Uehling J."/>
            <person name="Grigoriev I.V."/>
            <person name="Vagvolgyi C."/>
            <person name="Papp T."/>
            <person name="Martin F.M."/>
            <person name="Miettinen O."/>
            <person name="Hibbett D.S."/>
            <person name="Nagy L.G."/>
        </authorList>
    </citation>
    <scope>NUCLEOTIDE SEQUENCE [LARGE SCALE GENOMIC DNA]</scope>
    <source>
        <strain evidence="3 4">CBS 962.96</strain>
    </source>
</reference>
<evidence type="ECO:0000256" key="1">
    <source>
        <dbReference type="SAM" id="MobiDB-lite"/>
    </source>
</evidence>
<evidence type="ECO:0000313" key="3">
    <source>
        <dbReference type="EMBL" id="THU86361.1"/>
    </source>
</evidence>
<keyword evidence="2" id="KW-0812">Transmembrane</keyword>